<dbReference type="HOGENOM" id="CLU_802822_0_0_1"/>
<dbReference type="OrthoDB" id="10288224at2759"/>
<dbReference type="KEGG" id="ptm:GSPATT00013114001"/>
<proteinExistence type="predicted"/>
<dbReference type="RefSeq" id="XP_001445023.1">
    <property type="nucleotide sequence ID" value="XM_001444986.1"/>
</dbReference>
<dbReference type="EMBL" id="CT868274">
    <property type="protein sequence ID" value="CAK77626.1"/>
    <property type="molecule type" value="Genomic_DNA"/>
</dbReference>
<evidence type="ECO:0000313" key="2">
    <source>
        <dbReference type="Proteomes" id="UP000000600"/>
    </source>
</evidence>
<dbReference type="InParanoid" id="A0D3K9"/>
<protein>
    <recommendedName>
        <fullName evidence="3">Translin-associated factor X-interacting protein 1 N-terminal domain-containing protein</fullName>
    </recommendedName>
</protein>
<accession>A0D3K9</accession>
<dbReference type="OMA" id="VERYEIN"/>
<organism evidence="1 2">
    <name type="scientific">Paramecium tetraurelia</name>
    <dbReference type="NCBI Taxonomy" id="5888"/>
    <lineage>
        <taxon>Eukaryota</taxon>
        <taxon>Sar</taxon>
        <taxon>Alveolata</taxon>
        <taxon>Ciliophora</taxon>
        <taxon>Intramacronucleata</taxon>
        <taxon>Oligohymenophorea</taxon>
        <taxon>Peniculida</taxon>
        <taxon>Parameciidae</taxon>
        <taxon>Paramecium</taxon>
    </lineage>
</organism>
<evidence type="ECO:0008006" key="3">
    <source>
        <dbReference type="Google" id="ProtNLM"/>
    </source>
</evidence>
<evidence type="ECO:0000313" key="1">
    <source>
        <dbReference type="EMBL" id="CAK77626.1"/>
    </source>
</evidence>
<dbReference type="Proteomes" id="UP000000600">
    <property type="component" value="Unassembled WGS sequence"/>
</dbReference>
<gene>
    <name evidence="1" type="ORF">GSPATT00013114001</name>
</gene>
<keyword evidence="2" id="KW-1185">Reference proteome</keyword>
<name>A0D3K9_PARTE</name>
<sequence length="404" mass="48169">MIYNHKLYFYFKYSYFYNWDFKVSISSLSNMGTKDFDFSMGLDFSYSLISFLLSINQYIYMSRILKNSVISPMFKRKETLTFDHRDQSRRSTKRFHSVVPVRKLVSLSTPHINLTHQGESRFERKLKEKQKTMITPGTQLKNDHGLQDYLDHLNSVRIFRSPMEDDATIKKIKEEVQLFQTESQTTLQRFKSLKEQGEKRKKVSLLETVRNPLAQQYKKFTEQVYNLIHNLHLLKDYLNNSRKLFQVVKNLIGMKKNLYPILINPQTEELYEFAEISRLCCIRDVQFINGEQRVIERFDLSLMDDLIYMSDSIKHLLQQNQLKAIERMRDNIKVERYEINKLRGQLGMKEEHHQLSIGTSAMQRFKPHLELESIESRLGLLNQIPKQARWTSQLLQDILDRLNE</sequence>
<dbReference type="AlphaFoldDB" id="A0D3K9"/>
<reference evidence="1 2" key="1">
    <citation type="journal article" date="2006" name="Nature">
        <title>Global trends of whole-genome duplications revealed by the ciliate Paramecium tetraurelia.</title>
        <authorList>
            <consortium name="Genoscope"/>
            <person name="Aury J.-M."/>
            <person name="Jaillon O."/>
            <person name="Duret L."/>
            <person name="Noel B."/>
            <person name="Jubin C."/>
            <person name="Porcel B.M."/>
            <person name="Segurens B."/>
            <person name="Daubin V."/>
            <person name="Anthouard V."/>
            <person name="Aiach N."/>
            <person name="Arnaiz O."/>
            <person name="Billaut A."/>
            <person name="Beisson J."/>
            <person name="Blanc I."/>
            <person name="Bouhouche K."/>
            <person name="Camara F."/>
            <person name="Duharcourt S."/>
            <person name="Guigo R."/>
            <person name="Gogendeau D."/>
            <person name="Katinka M."/>
            <person name="Keller A.-M."/>
            <person name="Kissmehl R."/>
            <person name="Klotz C."/>
            <person name="Koll F."/>
            <person name="Le Moue A."/>
            <person name="Lepere C."/>
            <person name="Malinsky S."/>
            <person name="Nowacki M."/>
            <person name="Nowak J.K."/>
            <person name="Plattner H."/>
            <person name="Poulain J."/>
            <person name="Ruiz F."/>
            <person name="Serrano V."/>
            <person name="Zagulski M."/>
            <person name="Dessen P."/>
            <person name="Betermier M."/>
            <person name="Weissenbach J."/>
            <person name="Scarpelli C."/>
            <person name="Schachter V."/>
            <person name="Sperling L."/>
            <person name="Meyer E."/>
            <person name="Cohen J."/>
            <person name="Wincker P."/>
        </authorList>
    </citation>
    <scope>NUCLEOTIDE SEQUENCE [LARGE SCALE GENOMIC DNA]</scope>
    <source>
        <strain evidence="1 2">Stock d4-2</strain>
    </source>
</reference>
<dbReference type="GeneID" id="5030808"/>